<comment type="caution">
    <text evidence="1">The sequence shown here is derived from an EMBL/GenBank/DDBJ whole genome shotgun (WGS) entry which is preliminary data.</text>
</comment>
<evidence type="ECO:0000313" key="2">
    <source>
        <dbReference type="Proteomes" id="UP000729402"/>
    </source>
</evidence>
<gene>
    <name evidence="1" type="ORF">GUJ93_ZPchr0007g6063</name>
</gene>
<organism evidence="1 2">
    <name type="scientific">Zizania palustris</name>
    <name type="common">Northern wild rice</name>
    <dbReference type="NCBI Taxonomy" id="103762"/>
    <lineage>
        <taxon>Eukaryota</taxon>
        <taxon>Viridiplantae</taxon>
        <taxon>Streptophyta</taxon>
        <taxon>Embryophyta</taxon>
        <taxon>Tracheophyta</taxon>
        <taxon>Spermatophyta</taxon>
        <taxon>Magnoliopsida</taxon>
        <taxon>Liliopsida</taxon>
        <taxon>Poales</taxon>
        <taxon>Poaceae</taxon>
        <taxon>BOP clade</taxon>
        <taxon>Oryzoideae</taxon>
        <taxon>Oryzeae</taxon>
        <taxon>Zizaniinae</taxon>
        <taxon>Zizania</taxon>
    </lineage>
</organism>
<keyword evidence="2" id="KW-1185">Reference proteome</keyword>
<proteinExistence type="predicted"/>
<name>A0A8J5VTS9_ZIZPA</name>
<sequence length="149" mass="17512">MSESVQQTIVELLAIVVGLFHRNRWPKRSPRTAPSVGAVVVETERLAWFWWALAQRRRTEVASTAFWWGRLWKREGRLVKEWFPIRVRKNIEQLAVLVRSYPLSDPEDEQIQDIMDKIRLKFRVITASLGAKLEYEGRPTSSKHDVEDL</sequence>
<reference evidence="1" key="2">
    <citation type="submission" date="2021-02" db="EMBL/GenBank/DDBJ databases">
        <authorList>
            <person name="Kimball J.A."/>
            <person name="Haas M.W."/>
            <person name="Macchietto M."/>
            <person name="Kono T."/>
            <person name="Duquette J."/>
            <person name="Shao M."/>
        </authorList>
    </citation>
    <scope>NUCLEOTIDE SEQUENCE</scope>
    <source>
        <tissue evidence="1">Fresh leaf tissue</tissue>
    </source>
</reference>
<dbReference type="Proteomes" id="UP000729402">
    <property type="component" value="Unassembled WGS sequence"/>
</dbReference>
<protein>
    <submittedName>
        <fullName evidence="1">Uncharacterized protein</fullName>
    </submittedName>
</protein>
<reference evidence="1" key="1">
    <citation type="journal article" date="2021" name="bioRxiv">
        <title>Whole Genome Assembly and Annotation of Northern Wild Rice, Zizania palustris L., Supports a Whole Genome Duplication in the Zizania Genus.</title>
        <authorList>
            <person name="Haas M."/>
            <person name="Kono T."/>
            <person name="Macchietto M."/>
            <person name="Millas R."/>
            <person name="McGilp L."/>
            <person name="Shao M."/>
            <person name="Duquette J."/>
            <person name="Hirsch C.N."/>
            <person name="Kimball J."/>
        </authorList>
    </citation>
    <scope>NUCLEOTIDE SEQUENCE</scope>
    <source>
        <tissue evidence="1">Fresh leaf tissue</tissue>
    </source>
</reference>
<evidence type="ECO:0000313" key="1">
    <source>
        <dbReference type="EMBL" id="KAG8080280.1"/>
    </source>
</evidence>
<dbReference type="EMBL" id="JAAALK010000282">
    <property type="protein sequence ID" value="KAG8080280.1"/>
    <property type="molecule type" value="Genomic_DNA"/>
</dbReference>
<dbReference type="AlphaFoldDB" id="A0A8J5VTS9"/>
<accession>A0A8J5VTS9</accession>
<dbReference type="OrthoDB" id="48036at2759"/>